<feature type="chain" id="PRO_5040354069" evidence="2">
    <location>
        <begin position="21"/>
        <end position="755"/>
    </location>
</feature>
<dbReference type="GO" id="GO:0071966">
    <property type="term" value="P:fungal-type cell wall polysaccharide metabolic process"/>
    <property type="evidence" value="ECO:0007669"/>
    <property type="project" value="TreeGrafter"/>
</dbReference>
<gene>
    <name evidence="4" type="ORF">KCU76_g8941</name>
</gene>
<evidence type="ECO:0000313" key="5">
    <source>
        <dbReference type="Proteomes" id="UP000779574"/>
    </source>
</evidence>
<keyword evidence="2" id="KW-0732">Signal</keyword>
<dbReference type="OrthoDB" id="5985073at2759"/>
<feature type="region of interest" description="Disordered" evidence="1">
    <location>
        <begin position="396"/>
        <end position="485"/>
    </location>
</feature>
<dbReference type="Proteomes" id="UP000779574">
    <property type="component" value="Unassembled WGS sequence"/>
</dbReference>
<dbReference type="InterPro" id="IPR024655">
    <property type="entry name" value="Asl1_glyco_hydro_catalytic"/>
</dbReference>
<proteinExistence type="predicted"/>
<dbReference type="PANTHER" id="PTHR34154:SF10">
    <property type="entry name" value="ASL1-LIKE GLYCOSYL HYDROLASE CATALYTIC DOMAIN-CONTAINING PROTEIN"/>
    <property type="match status" value="1"/>
</dbReference>
<feature type="non-terminal residue" evidence="4">
    <location>
        <position position="1"/>
    </location>
</feature>
<dbReference type="GO" id="GO:0016787">
    <property type="term" value="F:hydrolase activity"/>
    <property type="evidence" value="ECO:0007669"/>
    <property type="project" value="UniProtKB-KW"/>
</dbReference>
<reference evidence="4" key="1">
    <citation type="journal article" date="2021" name="J Fungi (Basel)">
        <title>Virulence traits and population genomics of the black yeast Aureobasidium melanogenum.</title>
        <authorList>
            <person name="Cernosa A."/>
            <person name="Sun X."/>
            <person name="Gostincar C."/>
            <person name="Fang C."/>
            <person name="Gunde-Cimerman N."/>
            <person name="Song Z."/>
        </authorList>
    </citation>
    <scope>NUCLEOTIDE SEQUENCE</scope>
    <source>
        <strain evidence="4">EXF-9911</strain>
    </source>
</reference>
<dbReference type="Gene3D" id="3.20.20.80">
    <property type="entry name" value="Glycosidases"/>
    <property type="match status" value="1"/>
</dbReference>
<sequence>MRTTSGFLIGSAFLLQRAFGQTIITPTIVITTHVSACTASSTGDLFGTTSAASDFSSSQSLIPSGFVLSSIAGSVTLGSSSPLGVPSASAATSSLVASPLSASSISSATPSAVPVCGQPYSGGNGTNYQIACGQTYGGDVITPGRKRQQSAPSFEACIASCADLSECVASAFLLGECTLLSAIDSIINTEGAVAAIRADYVAVLAALASPNTVTTATVPGPTAGTAIIGYSSAIGEHLSQRISDNAPVPTSDNTVVYVTPNMAMSMSSSSAAAFSSQISNYISQHLSEDAPLPTGPDTVVYITSATSSEPSAITSSSSMSLVSSVLSISSSPNLQPTSAVLSSQTTASSIAPSSSSIATSIAISSPSNSPNAASSSQSSLGSSSISSISSTIASSSSRSMASSTLPSSTSLSSGSAASTTSSSVTSTASPTPSSSTSSSSLSSSSLTLSSSSSSSSSSPMSSSSPSSSVAASSPSTSSAVSATPTPVRNFGKRGLSYNQANLTMPFSLSGQDSQVSWAYDWFYAPCSAAGVQSCGFNPALEFVPLLYNDDPNLLSQWPAAAQLAIDNGSTALFSFNEPDFCQSGSACMNVSTAVYYHQQYMQPFAGKALIGAPAVTNSGGTDADPMGLQYLQYFLGNCTGCTIDFINLHWYSNKYAGASYLEYYVNSARAVAAGRPIWITEFGLDSTYSYTDAELQAFLQEAMPWLDQQPDVARYAYFMDAPGILIDSAGDGISGTGIVYNNFTNSTLQPNLYTS</sequence>
<evidence type="ECO:0000256" key="2">
    <source>
        <dbReference type="SAM" id="SignalP"/>
    </source>
</evidence>
<feature type="domain" description="Asl1-like glycosyl hydrolase catalytic" evidence="3">
    <location>
        <begin position="494"/>
        <end position="728"/>
    </location>
</feature>
<dbReference type="Pfam" id="PF11790">
    <property type="entry name" value="Glyco_hydro_cc"/>
    <property type="match status" value="1"/>
</dbReference>
<name>A0A9P8EHY7_AURME</name>
<dbReference type="GO" id="GO:0009277">
    <property type="term" value="C:fungal-type cell wall"/>
    <property type="evidence" value="ECO:0007669"/>
    <property type="project" value="TreeGrafter"/>
</dbReference>
<dbReference type="InterPro" id="IPR017853">
    <property type="entry name" value="GH"/>
</dbReference>
<dbReference type="SUPFAM" id="SSF51445">
    <property type="entry name" value="(Trans)glycosidases"/>
    <property type="match status" value="1"/>
</dbReference>
<comment type="caution">
    <text evidence="4">The sequence shown here is derived from an EMBL/GenBank/DDBJ whole genome shotgun (WGS) entry which is preliminary data.</text>
</comment>
<reference evidence="4" key="2">
    <citation type="submission" date="2021-08" db="EMBL/GenBank/DDBJ databases">
        <authorList>
            <person name="Gostincar C."/>
            <person name="Sun X."/>
            <person name="Song Z."/>
            <person name="Gunde-Cimerman N."/>
        </authorList>
    </citation>
    <scope>NUCLEOTIDE SEQUENCE</scope>
    <source>
        <strain evidence="4">EXF-9911</strain>
    </source>
</reference>
<dbReference type="PANTHER" id="PTHR34154">
    <property type="entry name" value="ALKALI-SENSITIVE LINKAGE PROTEIN 1"/>
    <property type="match status" value="1"/>
</dbReference>
<organism evidence="4 5">
    <name type="scientific">Aureobasidium melanogenum</name>
    <name type="common">Aureobasidium pullulans var. melanogenum</name>
    <dbReference type="NCBI Taxonomy" id="46634"/>
    <lineage>
        <taxon>Eukaryota</taxon>
        <taxon>Fungi</taxon>
        <taxon>Dikarya</taxon>
        <taxon>Ascomycota</taxon>
        <taxon>Pezizomycotina</taxon>
        <taxon>Dothideomycetes</taxon>
        <taxon>Dothideomycetidae</taxon>
        <taxon>Dothideales</taxon>
        <taxon>Saccotheciaceae</taxon>
        <taxon>Aureobasidium</taxon>
    </lineage>
</organism>
<dbReference type="EMBL" id="JAHFXF010000358">
    <property type="protein sequence ID" value="KAG9689362.1"/>
    <property type="molecule type" value="Genomic_DNA"/>
</dbReference>
<dbReference type="AlphaFoldDB" id="A0A9P8EHY7"/>
<dbReference type="InterPro" id="IPR053183">
    <property type="entry name" value="ASL1"/>
</dbReference>
<feature type="signal peptide" evidence="2">
    <location>
        <begin position="1"/>
        <end position="20"/>
    </location>
</feature>
<accession>A0A9P8EHY7</accession>
<protein>
    <submittedName>
        <fullName evidence="4">Glycoside hydrolase family 128 protein</fullName>
    </submittedName>
</protein>
<evidence type="ECO:0000259" key="3">
    <source>
        <dbReference type="Pfam" id="PF11790"/>
    </source>
</evidence>
<keyword evidence="4" id="KW-0378">Hydrolase</keyword>
<evidence type="ECO:0000313" key="4">
    <source>
        <dbReference type="EMBL" id="KAG9689362.1"/>
    </source>
</evidence>
<evidence type="ECO:0000256" key="1">
    <source>
        <dbReference type="SAM" id="MobiDB-lite"/>
    </source>
</evidence>